<dbReference type="STRING" id="39495.SAMN02745111_00530"/>
<dbReference type="PANTHER" id="PTHR30336:SF4">
    <property type="entry name" value="ENVELOPE BIOGENESIS FACTOR ELYC"/>
    <property type="match status" value="1"/>
</dbReference>
<dbReference type="CDD" id="cd06259">
    <property type="entry name" value="YdcF-like"/>
    <property type="match status" value="1"/>
</dbReference>
<dbReference type="GO" id="GO:0043164">
    <property type="term" value="P:Gram-negative-bacterium-type cell wall biogenesis"/>
    <property type="evidence" value="ECO:0007669"/>
    <property type="project" value="TreeGrafter"/>
</dbReference>
<name>A0A1T4V9P4_9FIRM</name>
<evidence type="ECO:0000259" key="2">
    <source>
        <dbReference type="Pfam" id="PF02698"/>
    </source>
</evidence>
<sequence>MKKGIVMVLLVLLGVSSIAYGLYVRRAASGTSFFMVWILMGIALCFVGVLAYVGVFAKIPSVVKVIIGVMVTLGLVMLVVINGLLFSTFASKGDDNLDYLIVLGAQMKNSGPSVALRYRLDATIEYMEKNKNTKCIVSGGQGSNEPVSEAEGMEKYLIEHGIDVSRIIKEDKSTSTKENFDFSMKVVDLKDKKVGIVTNNFHTYRARAIAKKCGLEDVSTIAAGSVKTYLPNNMFREDLAFIKDFLVGNI</sequence>
<feature type="transmembrane region" description="Helical" evidence="1">
    <location>
        <begin position="65"/>
        <end position="86"/>
    </location>
</feature>
<dbReference type="AlphaFoldDB" id="A0A1T4V9P4"/>
<dbReference type="Proteomes" id="UP000190814">
    <property type="component" value="Unassembled WGS sequence"/>
</dbReference>
<keyword evidence="1" id="KW-1133">Transmembrane helix</keyword>
<dbReference type="EMBL" id="FUXZ01000003">
    <property type="protein sequence ID" value="SKA61695.1"/>
    <property type="molecule type" value="Genomic_DNA"/>
</dbReference>
<gene>
    <name evidence="3" type="ORF">SAMN02745111_00530</name>
</gene>
<reference evidence="3 4" key="1">
    <citation type="submission" date="2017-02" db="EMBL/GenBank/DDBJ databases">
        <authorList>
            <person name="Peterson S.W."/>
        </authorList>
    </citation>
    <scope>NUCLEOTIDE SEQUENCE [LARGE SCALE GENOMIC DNA]</scope>
    <source>
        <strain evidence="3 4">ATCC 35992</strain>
    </source>
</reference>
<dbReference type="InterPro" id="IPR003848">
    <property type="entry name" value="DUF218"/>
</dbReference>
<evidence type="ECO:0000256" key="1">
    <source>
        <dbReference type="SAM" id="Phobius"/>
    </source>
</evidence>
<protein>
    <submittedName>
        <fullName evidence="3">Uncharacterized SAM-binding protein YcdF, DUF218 family</fullName>
    </submittedName>
</protein>
<keyword evidence="4" id="KW-1185">Reference proteome</keyword>
<dbReference type="OrthoDB" id="9782395at2"/>
<dbReference type="GO" id="GO:0005886">
    <property type="term" value="C:plasma membrane"/>
    <property type="evidence" value="ECO:0007669"/>
    <property type="project" value="TreeGrafter"/>
</dbReference>
<feature type="domain" description="DUF218" evidence="2">
    <location>
        <begin position="98"/>
        <end position="231"/>
    </location>
</feature>
<dbReference type="InterPro" id="IPR051599">
    <property type="entry name" value="Cell_Envelope_Assoc"/>
</dbReference>
<keyword evidence="1" id="KW-0812">Transmembrane</keyword>
<evidence type="ECO:0000313" key="3">
    <source>
        <dbReference type="EMBL" id="SKA61695.1"/>
    </source>
</evidence>
<dbReference type="InterPro" id="IPR014729">
    <property type="entry name" value="Rossmann-like_a/b/a_fold"/>
</dbReference>
<dbReference type="RefSeq" id="WP_078765419.1">
    <property type="nucleotide sequence ID" value="NZ_FUXZ01000003.1"/>
</dbReference>
<dbReference type="Gene3D" id="3.40.50.620">
    <property type="entry name" value="HUPs"/>
    <property type="match status" value="1"/>
</dbReference>
<dbReference type="PANTHER" id="PTHR30336">
    <property type="entry name" value="INNER MEMBRANE PROTEIN, PROBABLE PERMEASE"/>
    <property type="match status" value="1"/>
</dbReference>
<dbReference type="GO" id="GO:0000270">
    <property type="term" value="P:peptidoglycan metabolic process"/>
    <property type="evidence" value="ECO:0007669"/>
    <property type="project" value="TreeGrafter"/>
</dbReference>
<proteinExistence type="predicted"/>
<accession>A0A1T4V9P4</accession>
<dbReference type="Pfam" id="PF02698">
    <property type="entry name" value="DUF218"/>
    <property type="match status" value="1"/>
</dbReference>
<keyword evidence="1" id="KW-0472">Membrane</keyword>
<evidence type="ECO:0000313" key="4">
    <source>
        <dbReference type="Proteomes" id="UP000190814"/>
    </source>
</evidence>
<feature type="transmembrane region" description="Helical" evidence="1">
    <location>
        <begin position="31"/>
        <end position="53"/>
    </location>
</feature>
<organism evidence="3 4">
    <name type="scientific">Eubacterium uniforme</name>
    <dbReference type="NCBI Taxonomy" id="39495"/>
    <lineage>
        <taxon>Bacteria</taxon>
        <taxon>Bacillati</taxon>
        <taxon>Bacillota</taxon>
        <taxon>Clostridia</taxon>
        <taxon>Eubacteriales</taxon>
        <taxon>Eubacteriaceae</taxon>
        <taxon>Eubacterium</taxon>
    </lineage>
</organism>